<protein>
    <submittedName>
        <fullName evidence="1">Uncharacterized protein</fullName>
    </submittedName>
</protein>
<gene>
    <name evidence="1" type="ORF">FWK35_00023075</name>
</gene>
<evidence type="ECO:0000313" key="1">
    <source>
        <dbReference type="EMBL" id="KAF0713235.1"/>
    </source>
</evidence>
<dbReference type="EMBL" id="VUJU01010735">
    <property type="protein sequence ID" value="KAF0713235.1"/>
    <property type="molecule type" value="Genomic_DNA"/>
</dbReference>
<feature type="non-terminal residue" evidence="1">
    <location>
        <position position="89"/>
    </location>
</feature>
<accession>A0A6G0W0B0</accession>
<keyword evidence="2" id="KW-1185">Reference proteome</keyword>
<reference evidence="1 2" key="1">
    <citation type="submission" date="2019-08" db="EMBL/GenBank/DDBJ databases">
        <title>Whole genome of Aphis craccivora.</title>
        <authorList>
            <person name="Voronova N.V."/>
            <person name="Shulinski R.S."/>
            <person name="Bandarenka Y.V."/>
            <person name="Zhorov D.G."/>
            <person name="Warner D."/>
        </authorList>
    </citation>
    <scope>NUCLEOTIDE SEQUENCE [LARGE SCALE GENOMIC DNA]</scope>
    <source>
        <strain evidence="1">180601</strain>
        <tissue evidence="1">Whole Body</tissue>
    </source>
</reference>
<dbReference type="Proteomes" id="UP000478052">
    <property type="component" value="Unassembled WGS sequence"/>
</dbReference>
<dbReference type="AlphaFoldDB" id="A0A6G0W0B0"/>
<sequence>MARVVYYPAKKYTTKSNTVESEYIFWVINQFFQVTNRYYRNTFYLLILYNSQILVALQLNKLSTSCIVAKKLVLRGEIILPLNYPVDCR</sequence>
<organism evidence="1 2">
    <name type="scientific">Aphis craccivora</name>
    <name type="common">Cowpea aphid</name>
    <dbReference type="NCBI Taxonomy" id="307492"/>
    <lineage>
        <taxon>Eukaryota</taxon>
        <taxon>Metazoa</taxon>
        <taxon>Ecdysozoa</taxon>
        <taxon>Arthropoda</taxon>
        <taxon>Hexapoda</taxon>
        <taxon>Insecta</taxon>
        <taxon>Pterygota</taxon>
        <taxon>Neoptera</taxon>
        <taxon>Paraneoptera</taxon>
        <taxon>Hemiptera</taxon>
        <taxon>Sternorrhyncha</taxon>
        <taxon>Aphidomorpha</taxon>
        <taxon>Aphidoidea</taxon>
        <taxon>Aphididae</taxon>
        <taxon>Aphidini</taxon>
        <taxon>Aphis</taxon>
        <taxon>Aphis</taxon>
    </lineage>
</organism>
<proteinExistence type="predicted"/>
<comment type="caution">
    <text evidence="1">The sequence shown here is derived from an EMBL/GenBank/DDBJ whole genome shotgun (WGS) entry which is preliminary data.</text>
</comment>
<evidence type="ECO:0000313" key="2">
    <source>
        <dbReference type="Proteomes" id="UP000478052"/>
    </source>
</evidence>
<name>A0A6G0W0B0_APHCR</name>